<reference evidence="2 3" key="1">
    <citation type="submission" date="2016-11" db="EMBL/GenBank/DDBJ databases">
        <authorList>
            <person name="Jaros S."/>
            <person name="Januszkiewicz K."/>
            <person name="Wedrychowicz H."/>
        </authorList>
    </citation>
    <scope>NUCLEOTIDE SEQUENCE [LARGE SCALE GENOMIC DNA]</scope>
    <source>
        <strain evidence="2 3">DSM 19022</strain>
    </source>
</reference>
<dbReference type="RefSeq" id="WP_242944199.1">
    <property type="nucleotide sequence ID" value="NZ_FQZS01000013.1"/>
</dbReference>
<gene>
    <name evidence="2" type="ORF">SAMN02745176_02115</name>
</gene>
<dbReference type="AlphaFoldDB" id="A0A1M6FV57"/>
<name>A0A1M6FV57_9FIRM</name>
<accession>A0A1M6FV57</accession>
<organism evidence="2 3">
    <name type="scientific">Lutispora thermophila DSM 19022</name>
    <dbReference type="NCBI Taxonomy" id="1122184"/>
    <lineage>
        <taxon>Bacteria</taxon>
        <taxon>Bacillati</taxon>
        <taxon>Bacillota</taxon>
        <taxon>Clostridia</taxon>
        <taxon>Lutisporales</taxon>
        <taxon>Lutisporaceae</taxon>
        <taxon>Lutispora</taxon>
    </lineage>
</organism>
<sequence>MMLYYIYDGTFEGLLTAIYDAYYERENPELIVAMDNFTDNFLIQRRYIDTDEKKATKVHNGIINKISEDALTNIMYAYLSEHENAGKYILEYLRFGFKVGRLVDSYLSDDRVHNIHKLARKVSRERHLLLGIIRFRLLSNNIYYAPIDTQYNTACLLGDHFAARMADQIFVIHDVKRNYGVFYDKSKWFISDIDTKGNLDLHEKELFYQELWKKYFESTTIKDRLNPKLQSHFMPKRYWKYLVEMK</sequence>
<feature type="domain" description="DUF4130" evidence="1">
    <location>
        <begin position="85"/>
        <end position="244"/>
    </location>
</feature>
<dbReference type="EMBL" id="FQZS01000013">
    <property type="protein sequence ID" value="SHJ01585.1"/>
    <property type="molecule type" value="Genomic_DNA"/>
</dbReference>
<dbReference type="InterPro" id="IPR025404">
    <property type="entry name" value="DUF4130"/>
</dbReference>
<dbReference type="Pfam" id="PF13566">
    <property type="entry name" value="DUF4130"/>
    <property type="match status" value="1"/>
</dbReference>
<dbReference type="InterPro" id="IPR023875">
    <property type="entry name" value="DNA_repair_put"/>
</dbReference>
<proteinExistence type="predicted"/>
<protein>
    <submittedName>
        <fullName evidence="2">Probable DNA metabolism protein</fullName>
    </submittedName>
</protein>
<dbReference type="Proteomes" id="UP000184442">
    <property type="component" value="Unassembled WGS sequence"/>
</dbReference>
<evidence type="ECO:0000259" key="1">
    <source>
        <dbReference type="Pfam" id="PF13566"/>
    </source>
</evidence>
<evidence type="ECO:0000313" key="2">
    <source>
        <dbReference type="EMBL" id="SHJ01585.1"/>
    </source>
</evidence>
<keyword evidence="3" id="KW-1185">Reference proteome</keyword>
<dbReference type="STRING" id="1122184.SAMN02745176_02115"/>
<evidence type="ECO:0000313" key="3">
    <source>
        <dbReference type="Proteomes" id="UP000184442"/>
    </source>
</evidence>
<dbReference type="NCBIfam" id="TIGR03915">
    <property type="entry name" value="SAM_7_link_chp"/>
    <property type="match status" value="1"/>
</dbReference>